<dbReference type="SUPFAM" id="SSF55447">
    <property type="entry name" value="CO dehydrogenase flavoprotein C-terminal domain-like"/>
    <property type="match status" value="1"/>
</dbReference>
<protein>
    <submittedName>
        <fullName evidence="5">Xanthine dehydrogenase, FAD binding subunit</fullName>
        <ecNumber evidence="5">1.17.1.4</ecNumber>
    </submittedName>
</protein>
<dbReference type="SMART" id="SM01092">
    <property type="entry name" value="CO_deh_flav_C"/>
    <property type="match status" value="1"/>
</dbReference>
<dbReference type="InterPro" id="IPR016167">
    <property type="entry name" value="FAD-bd_PCMH_sub1"/>
</dbReference>
<keyword evidence="2" id="KW-0274">FAD</keyword>
<dbReference type="EMBL" id="LFTY01000001">
    <property type="protein sequence ID" value="KMW60107.1"/>
    <property type="molecule type" value="Genomic_DNA"/>
</dbReference>
<gene>
    <name evidence="5" type="ORF">AIOL_000259</name>
</gene>
<dbReference type="Gene3D" id="3.30.390.50">
    <property type="entry name" value="CO dehydrogenase flavoprotein, C-terminal domain"/>
    <property type="match status" value="1"/>
</dbReference>
<dbReference type="Pfam" id="PF00941">
    <property type="entry name" value="FAD_binding_5"/>
    <property type="match status" value="1"/>
</dbReference>
<dbReference type="GO" id="GO:0004854">
    <property type="term" value="F:xanthine dehydrogenase activity"/>
    <property type="evidence" value="ECO:0007669"/>
    <property type="project" value="UniProtKB-EC"/>
</dbReference>
<dbReference type="GO" id="GO:0071949">
    <property type="term" value="F:FAD binding"/>
    <property type="evidence" value="ECO:0007669"/>
    <property type="project" value="InterPro"/>
</dbReference>
<reference evidence="5 6" key="1">
    <citation type="submission" date="2015-06" db="EMBL/GenBank/DDBJ databases">
        <title>Draft genome sequence of an Alphaproteobacteria species associated to the Mediterranean sponge Oscarella lobularis.</title>
        <authorList>
            <person name="Jourda C."/>
            <person name="Santini S."/>
            <person name="Claverie J.-M."/>
        </authorList>
    </citation>
    <scope>NUCLEOTIDE SEQUENCE [LARGE SCALE GENOMIC DNA]</scope>
    <source>
        <strain evidence="5">IGS</strain>
    </source>
</reference>
<name>A0A0J9EBI3_9RHOB</name>
<dbReference type="AlphaFoldDB" id="A0A0J9EBI3"/>
<dbReference type="InterPro" id="IPR005107">
    <property type="entry name" value="CO_DH_flav_C"/>
</dbReference>
<evidence type="ECO:0000256" key="2">
    <source>
        <dbReference type="ARBA" id="ARBA00022827"/>
    </source>
</evidence>
<organism evidence="5 6">
    <name type="scientific">Candidatus Rhodobacter oscarellae</name>
    <dbReference type="NCBI Taxonomy" id="1675527"/>
    <lineage>
        <taxon>Bacteria</taxon>
        <taxon>Pseudomonadati</taxon>
        <taxon>Pseudomonadota</taxon>
        <taxon>Alphaproteobacteria</taxon>
        <taxon>Rhodobacterales</taxon>
        <taxon>Rhodobacter group</taxon>
        <taxon>Rhodobacter</taxon>
    </lineage>
</organism>
<dbReference type="InterPro" id="IPR016166">
    <property type="entry name" value="FAD-bd_PCMH"/>
</dbReference>
<dbReference type="Gene3D" id="3.30.465.10">
    <property type="match status" value="1"/>
</dbReference>
<sequence length="276" mass="28981">MSYFSPTALADALDILSRGPGKIIAGGTDVYPSARPGESPDYFLDLTRVDALSAIRQNAAGTYFGATVTWTDIVRADLHPAFDALKAAGREVGSVQIQNAGTLAGNLCNASPAADGVPALLALEAVVEIASAARGARDVPLADFITGVRQTALAPDELVRGIRVPPQPEGMQSAFEKLGSRTYLVISICMTAANVLLDARGRIAEARVAVGACSAVAQRLAGLEKRLIGMRPADLRVTPEDLEDLSPIDDVRGTASYRLDAVQEQIQRTLQRASAA</sequence>
<keyword evidence="3 5" id="KW-0560">Oxidoreductase</keyword>
<accession>A0A0J9EBI3</accession>
<dbReference type="EC" id="1.17.1.4" evidence="5"/>
<dbReference type="Gene3D" id="3.30.43.10">
    <property type="entry name" value="Uridine Diphospho-n-acetylenolpyruvylglucosamine Reductase, domain 2"/>
    <property type="match status" value="1"/>
</dbReference>
<comment type="caution">
    <text evidence="5">The sequence shown here is derived from an EMBL/GenBank/DDBJ whole genome shotgun (WGS) entry which is preliminary data.</text>
</comment>
<evidence type="ECO:0000313" key="6">
    <source>
        <dbReference type="Proteomes" id="UP000037178"/>
    </source>
</evidence>
<evidence type="ECO:0000313" key="5">
    <source>
        <dbReference type="EMBL" id="KMW60107.1"/>
    </source>
</evidence>
<proteinExistence type="predicted"/>
<dbReference type="InterPro" id="IPR016169">
    <property type="entry name" value="FAD-bd_PCMH_sub2"/>
</dbReference>
<evidence type="ECO:0000259" key="4">
    <source>
        <dbReference type="PROSITE" id="PS51387"/>
    </source>
</evidence>
<dbReference type="STRING" id="1675527.AIOL_000259"/>
<dbReference type="InterPro" id="IPR002346">
    <property type="entry name" value="Mopterin_DH_FAD-bd"/>
</dbReference>
<keyword evidence="1" id="KW-0285">Flavoprotein</keyword>
<dbReference type="InterPro" id="IPR051312">
    <property type="entry name" value="Diverse_Substr_Oxidored"/>
</dbReference>
<dbReference type="InterPro" id="IPR036318">
    <property type="entry name" value="FAD-bd_PCMH-like_sf"/>
</dbReference>
<dbReference type="PANTHER" id="PTHR42659:SF2">
    <property type="entry name" value="XANTHINE DEHYDROGENASE SUBUNIT C-RELATED"/>
    <property type="match status" value="1"/>
</dbReference>
<dbReference type="PANTHER" id="PTHR42659">
    <property type="entry name" value="XANTHINE DEHYDROGENASE SUBUNIT C-RELATED"/>
    <property type="match status" value="1"/>
</dbReference>
<dbReference type="OrthoDB" id="9814706at2"/>
<evidence type="ECO:0000256" key="3">
    <source>
        <dbReference type="ARBA" id="ARBA00023002"/>
    </source>
</evidence>
<dbReference type="RefSeq" id="WP_049641231.1">
    <property type="nucleotide sequence ID" value="NZ_LFTY01000001.1"/>
</dbReference>
<dbReference type="InterPro" id="IPR036683">
    <property type="entry name" value="CO_DH_flav_C_dom_sf"/>
</dbReference>
<evidence type="ECO:0000256" key="1">
    <source>
        <dbReference type="ARBA" id="ARBA00022630"/>
    </source>
</evidence>
<dbReference type="PATRIC" id="fig|1675527.3.peg.306"/>
<dbReference type="PROSITE" id="PS51387">
    <property type="entry name" value="FAD_PCMH"/>
    <property type="match status" value="1"/>
</dbReference>
<keyword evidence="6" id="KW-1185">Reference proteome</keyword>
<dbReference type="Pfam" id="PF03450">
    <property type="entry name" value="CO_deh_flav_C"/>
    <property type="match status" value="1"/>
</dbReference>
<feature type="domain" description="FAD-binding PCMH-type" evidence="4">
    <location>
        <begin position="1"/>
        <end position="169"/>
    </location>
</feature>
<dbReference type="Proteomes" id="UP000037178">
    <property type="component" value="Unassembled WGS sequence"/>
</dbReference>
<dbReference type="SUPFAM" id="SSF56176">
    <property type="entry name" value="FAD-binding/transporter-associated domain-like"/>
    <property type="match status" value="1"/>
</dbReference>